<reference evidence="2 3" key="1">
    <citation type="submission" date="2020-11" db="EMBL/GenBank/DDBJ databases">
        <title>Whole Genome sequence of MDR strain of Klebsiella pneumoniae K219 isolated from sputum.</title>
        <authorList>
            <person name="Aditi B.P."/>
            <person name="Mahalakshmi K."/>
            <person name="Naveen Kumar V."/>
        </authorList>
    </citation>
    <scope>NUCLEOTIDE SEQUENCE [LARGE SCALE GENOMIC DNA]</scope>
    <source>
        <strain evidence="2 3">K219</strain>
    </source>
</reference>
<keyword evidence="1" id="KW-0732">Signal</keyword>
<protein>
    <recommendedName>
        <fullName evidence="4">Urea ABC transporter, permease protein UrtB</fullName>
    </recommendedName>
</protein>
<sequence length="56" mass="6055">MNALRLMSVLALLLTLLPWRAQAAEADDFVAASRSQQAQLLTQWAAAPQAGRCCGR</sequence>
<evidence type="ECO:0008006" key="4">
    <source>
        <dbReference type="Google" id="ProtNLM"/>
    </source>
</evidence>
<feature type="chain" id="PRO_5031158917" description="Urea ABC transporter, permease protein UrtB" evidence="1">
    <location>
        <begin position="24"/>
        <end position="56"/>
    </location>
</feature>
<evidence type="ECO:0000256" key="1">
    <source>
        <dbReference type="SAM" id="SignalP"/>
    </source>
</evidence>
<gene>
    <name evidence="2" type="ORF">IUJ34_00610</name>
</gene>
<accession>A0A7S9E118</accession>
<evidence type="ECO:0000313" key="2">
    <source>
        <dbReference type="EMBL" id="QPG07574.1"/>
    </source>
</evidence>
<evidence type="ECO:0000313" key="3">
    <source>
        <dbReference type="Proteomes" id="UP000594592"/>
    </source>
</evidence>
<organism evidence="2 3">
    <name type="scientific">Klebsiella pneumoniae subsp. pneumoniae</name>
    <dbReference type="NCBI Taxonomy" id="72407"/>
    <lineage>
        <taxon>Bacteria</taxon>
        <taxon>Pseudomonadati</taxon>
        <taxon>Pseudomonadota</taxon>
        <taxon>Gammaproteobacteria</taxon>
        <taxon>Enterobacterales</taxon>
        <taxon>Enterobacteriaceae</taxon>
        <taxon>Klebsiella/Raoultella group</taxon>
        <taxon>Klebsiella</taxon>
        <taxon>Klebsiella pneumoniae complex</taxon>
    </lineage>
</organism>
<name>A0A7S9E118_KLEPN</name>
<proteinExistence type="predicted"/>
<dbReference type="Proteomes" id="UP000594592">
    <property type="component" value="Chromosome"/>
</dbReference>
<dbReference type="AlphaFoldDB" id="A0A7S9E118"/>
<dbReference type="EMBL" id="CP064820">
    <property type="protein sequence ID" value="QPG07574.1"/>
    <property type="molecule type" value="Genomic_DNA"/>
</dbReference>
<feature type="signal peptide" evidence="1">
    <location>
        <begin position="1"/>
        <end position="23"/>
    </location>
</feature>